<sequence length="160" mass="18598">MSNFGGSERMNRGNEGRFQAHNLHPNLNCKWTLHRGHSADSRFFLDPRHQNTSTGHNGDPRFLVEARVEPAQHAFCNRVSLIMDHVDWSRYEKLSQLSRGVGPPQHKCENLDDNRDINFRSSWKEVYKFYQIVVDNNPRASVLLQVCGFGSVFEFKFKYA</sequence>
<gene>
    <name evidence="1" type="ORF">C5167_034396</name>
</gene>
<proteinExistence type="predicted"/>
<reference evidence="1 2" key="1">
    <citation type="journal article" date="2018" name="Science">
        <title>The opium poppy genome and morphinan production.</title>
        <authorList>
            <person name="Guo L."/>
            <person name="Winzer T."/>
            <person name="Yang X."/>
            <person name="Li Y."/>
            <person name="Ning Z."/>
            <person name="He Z."/>
            <person name="Teodor R."/>
            <person name="Lu Y."/>
            <person name="Bowser T.A."/>
            <person name="Graham I.A."/>
            <person name="Ye K."/>
        </authorList>
    </citation>
    <scope>NUCLEOTIDE SEQUENCE [LARGE SCALE GENOMIC DNA]</scope>
    <source>
        <strain evidence="2">cv. HN1</strain>
        <tissue evidence="1">Leaves</tissue>
    </source>
</reference>
<organism evidence="1 2">
    <name type="scientific">Papaver somniferum</name>
    <name type="common">Opium poppy</name>
    <dbReference type="NCBI Taxonomy" id="3469"/>
    <lineage>
        <taxon>Eukaryota</taxon>
        <taxon>Viridiplantae</taxon>
        <taxon>Streptophyta</taxon>
        <taxon>Embryophyta</taxon>
        <taxon>Tracheophyta</taxon>
        <taxon>Spermatophyta</taxon>
        <taxon>Magnoliopsida</taxon>
        <taxon>Ranunculales</taxon>
        <taxon>Papaveraceae</taxon>
        <taxon>Papaveroideae</taxon>
        <taxon>Papaver</taxon>
    </lineage>
</organism>
<protein>
    <submittedName>
        <fullName evidence="1">Uncharacterized protein</fullName>
    </submittedName>
</protein>
<feature type="non-terminal residue" evidence="1">
    <location>
        <position position="160"/>
    </location>
</feature>
<evidence type="ECO:0000313" key="2">
    <source>
        <dbReference type="Proteomes" id="UP000316621"/>
    </source>
</evidence>
<keyword evidence="2" id="KW-1185">Reference proteome</keyword>
<name>A0A4Y7KCV0_PAPSO</name>
<accession>A0A4Y7KCV0</accession>
<dbReference type="EMBL" id="CM010721">
    <property type="protein sequence ID" value="RZC71213.1"/>
    <property type="molecule type" value="Genomic_DNA"/>
</dbReference>
<dbReference type="Proteomes" id="UP000316621">
    <property type="component" value="Chromosome 7"/>
</dbReference>
<evidence type="ECO:0000313" key="1">
    <source>
        <dbReference type="EMBL" id="RZC71213.1"/>
    </source>
</evidence>
<dbReference type="Gramene" id="RZC71213">
    <property type="protein sequence ID" value="RZC71213"/>
    <property type="gene ID" value="C5167_034396"/>
</dbReference>
<dbReference type="AlphaFoldDB" id="A0A4Y7KCV0"/>